<organism evidence="2 3">
    <name type="scientific">Cryomorpha ignava</name>
    <dbReference type="NCBI Taxonomy" id="101383"/>
    <lineage>
        <taxon>Bacteria</taxon>
        <taxon>Pseudomonadati</taxon>
        <taxon>Bacteroidota</taxon>
        <taxon>Flavobacteriia</taxon>
        <taxon>Flavobacteriales</taxon>
        <taxon>Cryomorphaceae</taxon>
        <taxon>Cryomorpha</taxon>
    </lineage>
</organism>
<dbReference type="InterPro" id="IPR003346">
    <property type="entry name" value="Transposase_20"/>
</dbReference>
<dbReference type="GO" id="GO:0004803">
    <property type="term" value="F:transposase activity"/>
    <property type="evidence" value="ECO:0007669"/>
    <property type="project" value="InterPro"/>
</dbReference>
<dbReference type="Proteomes" id="UP000486602">
    <property type="component" value="Unassembled WGS sequence"/>
</dbReference>
<name>A0A7K3WWM5_9FLAO</name>
<dbReference type="Pfam" id="PF02371">
    <property type="entry name" value="Transposase_20"/>
    <property type="match status" value="1"/>
</dbReference>
<dbReference type="RefSeq" id="WP_163287365.1">
    <property type="nucleotide sequence ID" value="NZ_JAAGVY010000144.1"/>
</dbReference>
<proteinExistence type="predicted"/>
<feature type="non-terminal residue" evidence="2">
    <location>
        <position position="231"/>
    </location>
</feature>
<keyword evidence="3" id="KW-1185">Reference proteome</keyword>
<dbReference type="PANTHER" id="PTHR33055:SF3">
    <property type="entry name" value="PUTATIVE TRANSPOSASE FOR IS117-RELATED"/>
    <property type="match status" value="1"/>
</dbReference>
<dbReference type="PANTHER" id="PTHR33055">
    <property type="entry name" value="TRANSPOSASE FOR INSERTION SEQUENCE ELEMENT IS1111A"/>
    <property type="match status" value="1"/>
</dbReference>
<sequence>AKVLAQFGVERSHKEWQPAKKIYRKMRDLSRYRIQLQEQKTALSNIAHSKEYSHNISTDIKQSNKKLIAVLDKEIDKIKSKLEDMVATDEQVSDCIEKICTISGVAIQTAAGLVAEGDGFLSFTNAKQLTSFAGYDVVHNESGTSIKGQTHISKKGNRYIRHLLYHAAMSASKHVPEFKRLRDRILERTHIPMKAQVAVQRKLLILVYTLCKKDQEYEPDYFNKKIAQAEA</sequence>
<evidence type="ECO:0000313" key="3">
    <source>
        <dbReference type="Proteomes" id="UP000486602"/>
    </source>
</evidence>
<dbReference type="GO" id="GO:0006313">
    <property type="term" value="P:DNA transposition"/>
    <property type="evidence" value="ECO:0007669"/>
    <property type="project" value="InterPro"/>
</dbReference>
<comment type="caution">
    <text evidence="2">The sequence shown here is derived from an EMBL/GenBank/DDBJ whole genome shotgun (WGS) entry which is preliminary data.</text>
</comment>
<gene>
    <name evidence="2" type="ORF">G3O08_20800</name>
</gene>
<feature type="non-terminal residue" evidence="2">
    <location>
        <position position="1"/>
    </location>
</feature>
<evidence type="ECO:0000259" key="1">
    <source>
        <dbReference type="Pfam" id="PF02371"/>
    </source>
</evidence>
<dbReference type="EMBL" id="JAAGVY010000144">
    <property type="protein sequence ID" value="NEN25934.1"/>
    <property type="molecule type" value="Genomic_DNA"/>
</dbReference>
<dbReference type="GO" id="GO:0003677">
    <property type="term" value="F:DNA binding"/>
    <property type="evidence" value="ECO:0007669"/>
    <property type="project" value="InterPro"/>
</dbReference>
<dbReference type="AlphaFoldDB" id="A0A7K3WWM5"/>
<accession>A0A7K3WWM5</accession>
<evidence type="ECO:0000313" key="2">
    <source>
        <dbReference type="EMBL" id="NEN25934.1"/>
    </source>
</evidence>
<protein>
    <submittedName>
        <fullName evidence="2">IS110 family transposase</fullName>
    </submittedName>
</protein>
<dbReference type="InterPro" id="IPR047650">
    <property type="entry name" value="Transpos_IS110"/>
</dbReference>
<reference evidence="2 3" key="1">
    <citation type="submission" date="2020-02" db="EMBL/GenBank/DDBJ databases">
        <title>Out from the shadows clarifying the taxonomy of the family Cryomorphaceae and related taxa by utilizing the GTDB taxonomic framework.</title>
        <authorList>
            <person name="Bowman J.P."/>
        </authorList>
    </citation>
    <scope>NUCLEOTIDE SEQUENCE [LARGE SCALE GENOMIC DNA]</scope>
    <source>
        <strain evidence="2 3">QSSC 1-22</strain>
    </source>
</reference>
<feature type="domain" description="Transposase IS116/IS110/IS902 C-terminal" evidence="1">
    <location>
        <begin position="98"/>
        <end position="180"/>
    </location>
</feature>